<accession>A0A4U0R5H7</accession>
<protein>
    <submittedName>
        <fullName evidence="2">Uncharacterized protein</fullName>
    </submittedName>
</protein>
<dbReference type="Proteomes" id="UP000306223">
    <property type="component" value="Unassembled WGS sequence"/>
</dbReference>
<name>A0A4U0R5H7_9RHOB</name>
<proteinExistence type="predicted"/>
<evidence type="ECO:0000313" key="2">
    <source>
        <dbReference type="EMBL" id="TJZ83404.1"/>
    </source>
</evidence>
<keyword evidence="3" id="KW-1185">Reference proteome</keyword>
<sequence>MRSGGAPGGCTPRTPRIRAPWPVPPQADGCGAGQRGRSPRRKTPLRWGRLAQPVPVSAG</sequence>
<feature type="region of interest" description="Disordered" evidence="1">
    <location>
        <begin position="1"/>
        <end position="59"/>
    </location>
</feature>
<evidence type="ECO:0000256" key="1">
    <source>
        <dbReference type="SAM" id="MobiDB-lite"/>
    </source>
</evidence>
<dbReference type="EMBL" id="SUNH01000017">
    <property type="protein sequence ID" value="TJZ83404.1"/>
    <property type="molecule type" value="Genomic_DNA"/>
</dbReference>
<reference evidence="2 3" key="1">
    <citation type="submission" date="2019-04" db="EMBL/GenBank/DDBJ databases">
        <authorList>
            <person name="Li J."/>
        </authorList>
    </citation>
    <scope>NUCLEOTIDE SEQUENCE [LARGE SCALE GENOMIC DNA]</scope>
    <source>
        <strain evidence="2 3">CCTCC AB2016182</strain>
    </source>
</reference>
<organism evidence="2 3">
    <name type="scientific">Paracoccus hibiscisoli</name>
    <dbReference type="NCBI Taxonomy" id="2023261"/>
    <lineage>
        <taxon>Bacteria</taxon>
        <taxon>Pseudomonadati</taxon>
        <taxon>Pseudomonadota</taxon>
        <taxon>Alphaproteobacteria</taxon>
        <taxon>Rhodobacterales</taxon>
        <taxon>Paracoccaceae</taxon>
        <taxon>Paracoccus</taxon>
    </lineage>
</organism>
<gene>
    <name evidence="2" type="ORF">FA740_12970</name>
</gene>
<evidence type="ECO:0000313" key="3">
    <source>
        <dbReference type="Proteomes" id="UP000306223"/>
    </source>
</evidence>
<comment type="caution">
    <text evidence="2">The sequence shown here is derived from an EMBL/GenBank/DDBJ whole genome shotgun (WGS) entry which is preliminary data.</text>
</comment>
<dbReference type="AlphaFoldDB" id="A0A4U0R5H7"/>